<gene>
    <name evidence="3" type="ORF">HPS56_02470</name>
</gene>
<evidence type="ECO:0000256" key="1">
    <source>
        <dbReference type="ARBA" id="ARBA00022737"/>
    </source>
</evidence>
<keyword evidence="4" id="KW-1185">Reference proteome</keyword>
<dbReference type="SUPFAM" id="SSF81901">
    <property type="entry name" value="HCP-like"/>
    <property type="match status" value="2"/>
</dbReference>
<dbReference type="SMART" id="SM00671">
    <property type="entry name" value="SEL1"/>
    <property type="match status" value="7"/>
</dbReference>
<name>A0ABX2AJP2_9BACT</name>
<reference evidence="3 4" key="1">
    <citation type="submission" date="2020-05" db="EMBL/GenBank/DDBJ databases">
        <title>Distinct polysaccharide utilization as determinants for interspecies competition between intestinal Prevotella spp.</title>
        <authorList>
            <person name="Galvez E.J.C."/>
            <person name="Iljazovic A."/>
            <person name="Strowig T."/>
        </authorList>
    </citation>
    <scope>NUCLEOTIDE SEQUENCE [LARGE SCALE GENOMIC DNA]</scope>
    <source>
        <strain evidence="3 4">PMUR</strain>
    </source>
</reference>
<protein>
    <submittedName>
        <fullName evidence="3">Sel1 repeat family protein</fullName>
    </submittedName>
</protein>
<evidence type="ECO:0000313" key="4">
    <source>
        <dbReference type="Proteomes" id="UP000714420"/>
    </source>
</evidence>
<evidence type="ECO:0000313" key="3">
    <source>
        <dbReference type="EMBL" id="NPD91224.1"/>
    </source>
</evidence>
<feature type="chain" id="PRO_5047269055" evidence="2">
    <location>
        <begin position="20"/>
        <end position="540"/>
    </location>
</feature>
<keyword evidence="1" id="KW-0677">Repeat</keyword>
<dbReference type="PANTHER" id="PTHR46430">
    <property type="entry name" value="PROTEIN SKT5-RELATED"/>
    <property type="match status" value="1"/>
</dbReference>
<dbReference type="Proteomes" id="UP000714420">
    <property type="component" value="Unassembled WGS sequence"/>
</dbReference>
<dbReference type="RefSeq" id="WP_172273355.1">
    <property type="nucleotide sequence ID" value="NZ_CASGMU010000002.1"/>
</dbReference>
<organism evidence="3 4">
    <name type="scientific">Xylanibacter muris</name>
    <dbReference type="NCBI Taxonomy" id="2736290"/>
    <lineage>
        <taxon>Bacteria</taxon>
        <taxon>Pseudomonadati</taxon>
        <taxon>Bacteroidota</taxon>
        <taxon>Bacteroidia</taxon>
        <taxon>Bacteroidales</taxon>
        <taxon>Prevotellaceae</taxon>
        <taxon>Xylanibacter</taxon>
    </lineage>
</organism>
<dbReference type="Gene3D" id="1.25.40.10">
    <property type="entry name" value="Tetratricopeptide repeat domain"/>
    <property type="match status" value="1"/>
</dbReference>
<dbReference type="InterPro" id="IPR051726">
    <property type="entry name" value="Chitin_Synth_Reg"/>
</dbReference>
<dbReference type="EMBL" id="JABKKF010000002">
    <property type="protein sequence ID" value="NPD91224.1"/>
    <property type="molecule type" value="Genomic_DNA"/>
</dbReference>
<evidence type="ECO:0000256" key="2">
    <source>
        <dbReference type="SAM" id="SignalP"/>
    </source>
</evidence>
<dbReference type="InterPro" id="IPR006597">
    <property type="entry name" value="Sel1-like"/>
</dbReference>
<accession>A0ABX2AJP2</accession>
<feature type="signal peptide" evidence="2">
    <location>
        <begin position="1"/>
        <end position="19"/>
    </location>
</feature>
<comment type="caution">
    <text evidence="3">The sequence shown here is derived from an EMBL/GenBank/DDBJ whole genome shotgun (WGS) entry which is preliminary data.</text>
</comment>
<proteinExistence type="predicted"/>
<dbReference type="Pfam" id="PF08238">
    <property type="entry name" value="Sel1"/>
    <property type="match status" value="6"/>
</dbReference>
<sequence length="540" mass="62101">MKKIMLYMLLSMVSMSMFAADELNEKQNAFRREILTTLGKEGFNPDRDANGDIKFTYDNTVYFVSIDSRWTDPFMITIYNVYDYSGNYSSEVMNNSISLVGQLKTVRLFCRKTSYMYQTEMFCSNTAIFKVVFKSVLEQLKNARTEVSNIVRSGIGDLNMTTERDKIFERGKKFYENEDYDKSFAIFKLLSNAGYTPSYRYMGESYENGAGTVTNSDKMVQYYEKAVAEGDHWCSYKLANYYYSKEDYTKAYSMFLKCASNENENKSKAMYMLGNMQENGRGTEKSINQAILSYRKSVQYSTELECDARLALMNLGEQVEKPEDFVDASKTMLMDFSSPAKMYNAGLEYEQGLNKRFVSLPKAYALFKAAADRDYTKAFVKMGEIYRSKYYPLNDKTKSEKYYQKAFKVFSQKAENDGEAAYEIGNMYQNGLGTSVDTEKAKYYFKIGAIKNNTNASYEHALICVSDLEYADAFKYFKQAAEGGHTLAMYNVAKQYEEGVGTEMNKPKAIEWYTKCIEKNSSVYDDARKALKRLGAKDDK</sequence>
<dbReference type="InterPro" id="IPR011990">
    <property type="entry name" value="TPR-like_helical_dom_sf"/>
</dbReference>
<keyword evidence="2" id="KW-0732">Signal</keyword>
<dbReference type="PANTHER" id="PTHR46430:SF2">
    <property type="entry name" value="CHITIN SYNTHASE REGULATORY FACTOR 4"/>
    <property type="match status" value="1"/>
</dbReference>